<keyword evidence="5" id="KW-0975">Bacterial flagellum</keyword>
<keyword evidence="9" id="KW-0966">Cell projection</keyword>
<feature type="domain" description="Flagellar basal body rod protein N-terminal" evidence="6">
    <location>
        <begin position="21"/>
        <end position="51"/>
    </location>
</feature>
<comment type="similarity">
    <text evidence="1 5">Belongs to the flagella basal body rod proteins family.</text>
</comment>
<protein>
    <recommendedName>
        <fullName evidence="2 4">Flagellar basal-body rod protein FlgG</fullName>
    </recommendedName>
</protein>
<dbReference type="GO" id="GO:0009426">
    <property type="term" value="C:bacterial-type flagellum basal body, distal rod"/>
    <property type="evidence" value="ECO:0007669"/>
    <property type="project" value="UniProtKB-UniRule"/>
</dbReference>
<dbReference type="PANTHER" id="PTHR30435">
    <property type="entry name" value="FLAGELLAR PROTEIN"/>
    <property type="match status" value="1"/>
</dbReference>
<evidence type="ECO:0000259" key="8">
    <source>
        <dbReference type="Pfam" id="PF22692"/>
    </source>
</evidence>
<dbReference type="InterPro" id="IPR012836">
    <property type="entry name" value="FlgF"/>
</dbReference>
<dbReference type="Pfam" id="PF00460">
    <property type="entry name" value="Flg_bb_rod"/>
    <property type="match status" value="1"/>
</dbReference>
<dbReference type="EMBL" id="CADCTO010000168">
    <property type="protein sequence ID" value="CAA9237514.1"/>
    <property type="molecule type" value="Genomic_DNA"/>
</dbReference>
<dbReference type="InterPro" id="IPR037925">
    <property type="entry name" value="FlgE/F/G-like"/>
</dbReference>
<reference evidence="9" key="1">
    <citation type="submission" date="2020-02" db="EMBL/GenBank/DDBJ databases">
        <authorList>
            <person name="Meier V. D."/>
        </authorList>
    </citation>
    <scope>NUCLEOTIDE SEQUENCE</scope>
    <source>
        <strain evidence="9">AVDCRST_MAG63</strain>
    </source>
</reference>
<dbReference type="Pfam" id="PF06429">
    <property type="entry name" value="Flg_bbr_C"/>
    <property type="match status" value="1"/>
</dbReference>
<evidence type="ECO:0000256" key="4">
    <source>
        <dbReference type="NCBIfam" id="TIGR02488"/>
    </source>
</evidence>
<dbReference type="NCBIfam" id="TIGR03506">
    <property type="entry name" value="FlgEFG_subfam"/>
    <property type="match status" value="2"/>
</dbReference>
<feature type="domain" description="Flagellar basal-body/hook protein C-terminal" evidence="7">
    <location>
        <begin position="230"/>
        <end position="275"/>
    </location>
</feature>
<dbReference type="Pfam" id="PF22692">
    <property type="entry name" value="LlgE_F_G_D1"/>
    <property type="match status" value="1"/>
</dbReference>
<proteinExistence type="inferred from homology"/>
<dbReference type="PROSITE" id="PS00588">
    <property type="entry name" value="FLAGELLA_BB_ROD"/>
    <property type="match status" value="1"/>
</dbReference>
<evidence type="ECO:0000256" key="5">
    <source>
        <dbReference type="RuleBase" id="RU362116"/>
    </source>
</evidence>
<evidence type="ECO:0000256" key="3">
    <source>
        <dbReference type="ARBA" id="ARBA00025933"/>
    </source>
</evidence>
<dbReference type="NCBIfam" id="TIGR02488">
    <property type="entry name" value="flgG_G_neg"/>
    <property type="match status" value="1"/>
</dbReference>
<comment type="subcellular location">
    <subcellularLocation>
        <location evidence="5">Bacterial flagellum basal body</location>
    </subcellularLocation>
</comment>
<dbReference type="SUPFAM" id="SSF117143">
    <property type="entry name" value="Flagellar hook protein flgE"/>
    <property type="match status" value="1"/>
</dbReference>
<evidence type="ECO:0000259" key="7">
    <source>
        <dbReference type="Pfam" id="PF06429"/>
    </source>
</evidence>
<dbReference type="AlphaFoldDB" id="A0A6J4HZZ5"/>
<dbReference type="GO" id="GO:0071978">
    <property type="term" value="P:bacterial-type flagellum-dependent swarming motility"/>
    <property type="evidence" value="ECO:0007669"/>
    <property type="project" value="TreeGrafter"/>
</dbReference>
<dbReference type="InterPro" id="IPR012834">
    <property type="entry name" value="FlgG_G_neg"/>
</dbReference>
<dbReference type="NCBIfam" id="TIGR02490">
    <property type="entry name" value="flgF"/>
    <property type="match status" value="1"/>
</dbReference>
<sequence>MIEGAREHERKETYLTMMRALYTSATGMIAQQFHMDVVSNNLANVNTVGFKKSRADFQDLLYQTMRPAGATVAEGAQVPAPLEVGLGVRPVAAVTLFSTGAFQQTGNPLDVAIEGDGFFKVETPSGTAYTRDGAFKVDAQGSVVNSDGYKLQPDIRIPADAAQISVGKDGTVTALTGGASEPTVLGQIQLVRFTNPAGLSHAGGNAFVVTAASGQPTEGTPGAEGFGRIAQGTLEMSNVQIVEEMVNMITAQRAYEVNSKSIQTADDMLGTANNLRR</sequence>
<evidence type="ECO:0000313" key="9">
    <source>
        <dbReference type="EMBL" id="CAA9237514.1"/>
    </source>
</evidence>
<evidence type="ECO:0000256" key="1">
    <source>
        <dbReference type="ARBA" id="ARBA00009677"/>
    </source>
</evidence>
<dbReference type="InterPro" id="IPR020013">
    <property type="entry name" value="Flagellar_FlgE/F/G"/>
</dbReference>
<accession>A0A6J4HZZ5</accession>
<keyword evidence="9" id="KW-0282">Flagellum</keyword>
<dbReference type="PANTHER" id="PTHR30435:SF19">
    <property type="entry name" value="FLAGELLAR BASAL-BODY ROD PROTEIN FLGG"/>
    <property type="match status" value="1"/>
</dbReference>
<name>A0A6J4HZZ5_9BACT</name>
<evidence type="ECO:0000259" key="6">
    <source>
        <dbReference type="Pfam" id="PF00460"/>
    </source>
</evidence>
<feature type="domain" description="Flagellar hook protein FlgE/F/G-like D1" evidence="8">
    <location>
        <begin position="112"/>
        <end position="174"/>
    </location>
</feature>
<dbReference type="InterPro" id="IPR010930">
    <property type="entry name" value="Flg_bb/hook_C_dom"/>
</dbReference>
<dbReference type="InterPro" id="IPR053967">
    <property type="entry name" value="LlgE_F_G-like_D1"/>
</dbReference>
<keyword evidence="9" id="KW-0969">Cilium</keyword>
<comment type="subunit">
    <text evidence="3">The basal body constitutes a major portion of the flagellar organelle and consists of four rings (L,P,S, and M) mounted on a central rod. The rod consists of about 26 subunits of FlgG in the distal portion, and FlgB, FlgC and FlgF are thought to build up the proximal portion of the rod with about 6 subunits each.</text>
</comment>
<evidence type="ECO:0000256" key="2">
    <source>
        <dbReference type="ARBA" id="ARBA00017948"/>
    </source>
</evidence>
<organism evidence="9">
    <name type="scientific">uncultured Armatimonadetes bacterium</name>
    <dbReference type="NCBI Taxonomy" id="157466"/>
    <lineage>
        <taxon>Bacteria</taxon>
        <taxon>Bacillati</taxon>
        <taxon>Armatimonadota</taxon>
        <taxon>environmental samples</taxon>
    </lineage>
</organism>
<dbReference type="InterPro" id="IPR019776">
    <property type="entry name" value="Flagellar_basal_body_rod_CS"/>
</dbReference>
<dbReference type="InterPro" id="IPR001444">
    <property type="entry name" value="Flag_bb_rod_N"/>
</dbReference>
<gene>
    <name evidence="9" type="ORF">AVDCRST_MAG63-1394</name>
</gene>